<evidence type="ECO:0000313" key="3">
    <source>
        <dbReference type="Proteomes" id="UP000712600"/>
    </source>
</evidence>
<reference evidence="2" key="1">
    <citation type="submission" date="2019-12" db="EMBL/GenBank/DDBJ databases">
        <title>Genome sequencing and annotation of Brassica cretica.</title>
        <authorList>
            <person name="Studholme D.J."/>
            <person name="Sarris P."/>
        </authorList>
    </citation>
    <scope>NUCLEOTIDE SEQUENCE</scope>
    <source>
        <strain evidence="2">PFS-109/04</strain>
        <tissue evidence="2">Leaf</tissue>
    </source>
</reference>
<dbReference type="PANTHER" id="PTHR12689">
    <property type="entry name" value="A1 CISTRON SPLICING FACTOR AAR2-RELATED"/>
    <property type="match status" value="1"/>
</dbReference>
<dbReference type="EMBL" id="QGKX02001347">
    <property type="protein sequence ID" value="KAF3524324.1"/>
    <property type="molecule type" value="Genomic_DNA"/>
</dbReference>
<evidence type="ECO:0000313" key="2">
    <source>
        <dbReference type="EMBL" id="KAF3524324.1"/>
    </source>
</evidence>
<proteinExistence type="predicted"/>
<sequence>MFVSFRIDRKVKPRGGGGSDGFGKGTGTSEAWSYASISRRSSAYSHRNRYSGKFEYTFVLVGPAFKGIKMIPPGIHFVFYSSSTRDGKEFSPTIGFFVDVAPSQVCESVFPSRHFNTP</sequence>
<evidence type="ECO:0000259" key="1">
    <source>
        <dbReference type="Pfam" id="PF20981"/>
    </source>
</evidence>
<feature type="domain" description="AAR2 N-terminal" evidence="1">
    <location>
        <begin position="56"/>
        <end position="105"/>
    </location>
</feature>
<accession>A0A8S9PSX3</accession>
<dbReference type="InterPro" id="IPR033647">
    <property type="entry name" value="Aar2_N"/>
</dbReference>
<dbReference type="InterPro" id="IPR007946">
    <property type="entry name" value="AAR2"/>
</dbReference>
<gene>
    <name evidence="2" type="ORF">F2Q69_00050868</name>
</gene>
<dbReference type="InterPro" id="IPR038516">
    <property type="entry name" value="AAR2_N_sf"/>
</dbReference>
<name>A0A8S9PSX3_BRACR</name>
<dbReference type="Proteomes" id="UP000712600">
    <property type="component" value="Unassembled WGS sequence"/>
</dbReference>
<dbReference type="GO" id="GO:0000244">
    <property type="term" value="P:spliceosomal tri-snRNP complex assembly"/>
    <property type="evidence" value="ECO:0007669"/>
    <property type="project" value="TreeGrafter"/>
</dbReference>
<protein>
    <recommendedName>
        <fullName evidence="1">AAR2 N-terminal domain-containing protein</fullName>
    </recommendedName>
</protein>
<dbReference type="Gene3D" id="2.60.34.20">
    <property type="match status" value="1"/>
</dbReference>
<organism evidence="2 3">
    <name type="scientific">Brassica cretica</name>
    <name type="common">Mustard</name>
    <dbReference type="NCBI Taxonomy" id="69181"/>
    <lineage>
        <taxon>Eukaryota</taxon>
        <taxon>Viridiplantae</taxon>
        <taxon>Streptophyta</taxon>
        <taxon>Embryophyta</taxon>
        <taxon>Tracheophyta</taxon>
        <taxon>Spermatophyta</taxon>
        <taxon>Magnoliopsida</taxon>
        <taxon>eudicotyledons</taxon>
        <taxon>Gunneridae</taxon>
        <taxon>Pentapetalae</taxon>
        <taxon>rosids</taxon>
        <taxon>malvids</taxon>
        <taxon>Brassicales</taxon>
        <taxon>Brassicaceae</taxon>
        <taxon>Brassiceae</taxon>
        <taxon>Brassica</taxon>
    </lineage>
</organism>
<dbReference type="AlphaFoldDB" id="A0A8S9PSX3"/>
<comment type="caution">
    <text evidence="2">The sequence shown here is derived from an EMBL/GenBank/DDBJ whole genome shotgun (WGS) entry which is preliminary data.</text>
</comment>
<dbReference type="PANTHER" id="PTHR12689:SF4">
    <property type="entry name" value="PROTEIN AAR2 HOMOLOG"/>
    <property type="match status" value="1"/>
</dbReference>
<dbReference type="Pfam" id="PF20981">
    <property type="entry name" value="AAR2_1st"/>
    <property type="match status" value="1"/>
</dbReference>